<keyword evidence="1" id="KW-0472">Membrane</keyword>
<evidence type="ECO:0008006" key="5">
    <source>
        <dbReference type="Google" id="ProtNLM"/>
    </source>
</evidence>
<sequence>MKLWLLWCMTICGLSCLAASMSKHQRDIFAHAISARQSQFLYIIGWGIVIASAVPAIFYSGLSVGLSEWVGVLSFAALAVGLTLSYRAKYILQFNLAIATLFIVLCICSVFID</sequence>
<dbReference type="RefSeq" id="WP_067554684.1">
    <property type="nucleotide sequence ID" value="NZ_CP016895.1"/>
</dbReference>
<gene>
    <name evidence="3" type="ORF">BFG52_08420</name>
</gene>
<feature type="transmembrane region" description="Helical" evidence="1">
    <location>
        <begin position="69"/>
        <end position="86"/>
    </location>
</feature>
<accession>A0A1B2LZL1</accession>
<keyword evidence="1" id="KW-1133">Transmembrane helix</keyword>
<feature type="transmembrane region" description="Helical" evidence="1">
    <location>
        <begin position="92"/>
        <end position="112"/>
    </location>
</feature>
<keyword evidence="4" id="KW-1185">Reference proteome</keyword>
<organism evidence="3 4">
    <name type="scientific">Acinetobacter larvae</name>
    <dbReference type="NCBI Taxonomy" id="1789224"/>
    <lineage>
        <taxon>Bacteria</taxon>
        <taxon>Pseudomonadati</taxon>
        <taxon>Pseudomonadota</taxon>
        <taxon>Gammaproteobacteria</taxon>
        <taxon>Moraxellales</taxon>
        <taxon>Moraxellaceae</taxon>
        <taxon>Acinetobacter</taxon>
    </lineage>
</organism>
<feature type="signal peptide" evidence="2">
    <location>
        <begin position="1"/>
        <end position="18"/>
    </location>
</feature>
<evidence type="ECO:0000313" key="4">
    <source>
        <dbReference type="Proteomes" id="UP000093391"/>
    </source>
</evidence>
<keyword evidence="2" id="KW-0732">Signal</keyword>
<evidence type="ECO:0000256" key="2">
    <source>
        <dbReference type="SAM" id="SignalP"/>
    </source>
</evidence>
<dbReference type="EMBL" id="CP016895">
    <property type="protein sequence ID" value="AOA58375.1"/>
    <property type="molecule type" value="Genomic_DNA"/>
</dbReference>
<dbReference type="STRING" id="1789224.BFG52_08420"/>
<dbReference type="KEGG" id="ala:BFG52_08420"/>
<evidence type="ECO:0000256" key="1">
    <source>
        <dbReference type="SAM" id="Phobius"/>
    </source>
</evidence>
<dbReference type="AlphaFoldDB" id="A0A1B2LZL1"/>
<keyword evidence="1" id="KW-0812">Transmembrane</keyword>
<protein>
    <recommendedName>
        <fullName evidence="5">DUF3325 domain-containing protein</fullName>
    </recommendedName>
</protein>
<feature type="transmembrane region" description="Helical" evidence="1">
    <location>
        <begin position="42"/>
        <end position="62"/>
    </location>
</feature>
<dbReference type="Pfam" id="PF11804">
    <property type="entry name" value="DUF3325"/>
    <property type="match status" value="1"/>
</dbReference>
<name>A0A1B2LZL1_9GAMM</name>
<dbReference type="Proteomes" id="UP000093391">
    <property type="component" value="Chromosome"/>
</dbReference>
<evidence type="ECO:0000313" key="3">
    <source>
        <dbReference type="EMBL" id="AOA58375.1"/>
    </source>
</evidence>
<reference evidence="3 4" key="1">
    <citation type="submission" date="2016-08" db="EMBL/GenBank/DDBJ databases">
        <authorList>
            <person name="Seilhamer J.J."/>
        </authorList>
    </citation>
    <scope>NUCLEOTIDE SEQUENCE [LARGE SCALE GENOMIC DNA]</scope>
    <source>
        <strain evidence="3 4">BRTC-1</strain>
    </source>
</reference>
<proteinExistence type="predicted"/>
<dbReference type="OrthoDB" id="6710521at2"/>
<dbReference type="InterPro" id="IPR021762">
    <property type="entry name" value="DUF3325"/>
</dbReference>
<feature type="chain" id="PRO_5008539918" description="DUF3325 domain-containing protein" evidence="2">
    <location>
        <begin position="19"/>
        <end position="113"/>
    </location>
</feature>